<dbReference type="InterPro" id="IPR027417">
    <property type="entry name" value="P-loop_NTPase"/>
</dbReference>
<protein>
    <recommendedName>
        <fullName evidence="4">Uncharacterized AAA domain-containing protein ycf46</fullName>
    </recommendedName>
</protein>
<comment type="caution">
    <text evidence="6">The sequence shown here is derived from an EMBL/GenBank/DDBJ whole genome shotgun (WGS) entry which is preliminary data.</text>
</comment>
<evidence type="ECO:0000256" key="2">
    <source>
        <dbReference type="ARBA" id="ARBA00022840"/>
    </source>
</evidence>
<dbReference type="SUPFAM" id="SSF52540">
    <property type="entry name" value="P-loop containing nucleoside triphosphate hydrolases"/>
    <property type="match status" value="1"/>
</dbReference>
<dbReference type="InterPro" id="IPR052381">
    <property type="entry name" value="AAA_domain_protein"/>
</dbReference>
<dbReference type="InterPro" id="IPR041569">
    <property type="entry name" value="AAA_lid_3"/>
</dbReference>
<dbReference type="SMART" id="SM00382">
    <property type="entry name" value="AAA"/>
    <property type="match status" value="1"/>
</dbReference>
<sequence length="491" mass="54221">MSLHQDLSALLRAHTPLLIVESAAEHQVVDGFRHAIGQSLRPLYRWSITDGLVRLDMDMEGDPPPPDTTALLEAIKRHAEPGVYLLLDFMPYLRYPMALRMLREIVLRSGVAEHTLVLVAPRVELPEDLQPHATRFDLPLPDAGAIAAMLREEAFRYSREHGRRVEVDAEAARAIVRNLRGLALDDARRIARKLIQNDGALTVEDLPALAQAKHRLLDRDGLLHFEYETAAFADVAGLARLKRWVAQRRPAFIGARQAVKLDPPKGVLLLGVQGCGKSLAAKAIAGGFGVPLMRLDIGTLYNKYHGETERNLREALRNAELLAPCVLWIDEIEKGLAGDDNDAGVSRRVLGYLLTWMAERKAAVFLVATANQVDRLPAELLRKGRFDEVFFVDLPDAATREQIFAIHLRRRALRSEDFDLPALAAASSGYSGAEIEQVVVAALYAAVAEDAAPVQRHLTDSIAATRPLSVLMAEPVAALRAWARERTVPAD</sequence>
<dbReference type="Proteomes" id="UP000249046">
    <property type="component" value="Unassembled WGS sequence"/>
</dbReference>
<evidence type="ECO:0000256" key="3">
    <source>
        <dbReference type="ARBA" id="ARBA00038088"/>
    </source>
</evidence>
<dbReference type="Gene3D" id="3.40.50.300">
    <property type="entry name" value="P-loop containing nucleotide triphosphate hydrolases"/>
    <property type="match status" value="1"/>
</dbReference>
<evidence type="ECO:0000313" key="6">
    <source>
        <dbReference type="EMBL" id="PZQ10173.1"/>
    </source>
</evidence>
<evidence type="ECO:0000259" key="5">
    <source>
        <dbReference type="SMART" id="SM00382"/>
    </source>
</evidence>
<evidence type="ECO:0000313" key="7">
    <source>
        <dbReference type="Proteomes" id="UP000249046"/>
    </source>
</evidence>
<comment type="similarity">
    <text evidence="3">Belongs to the AAA ATPase family. Highly divergent.</text>
</comment>
<dbReference type="PANTHER" id="PTHR42960">
    <property type="entry name" value="YCF46 PROTEIN"/>
    <property type="match status" value="1"/>
</dbReference>
<gene>
    <name evidence="6" type="ORF">DI564_16510</name>
</gene>
<dbReference type="Pfam" id="PF17862">
    <property type="entry name" value="AAA_lid_3"/>
    <property type="match status" value="1"/>
</dbReference>
<keyword evidence="2" id="KW-0067">ATP-binding</keyword>
<name>A0A2W5LYK6_9GAMM</name>
<organism evidence="6 7">
    <name type="scientific">Rhodanobacter denitrificans</name>
    <dbReference type="NCBI Taxonomy" id="666685"/>
    <lineage>
        <taxon>Bacteria</taxon>
        <taxon>Pseudomonadati</taxon>
        <taxon>Pseudomonadota</taxon>
        <taxon>Gammaproteobacteria</taxon>
        <taxon>Lysobacterales</taxon>
        <taxon>Rhodanobacteraceae</taxon>
        <taxon>Rhodanobacter</taxon>
    </lineage>
</organism>
<keyword evidence="1" id="KW-0547">Nucleotide-binding</keyword>
<dbReference type="PANTHER" id="PTHR42960:SF1">
    <property type="entry name" value="YCF46 PROTEIN"/>
    <property type="match status" value="1"/>
</dbReference>
<accession>A0A2W5LYK6</accession>
<dbReference type="InterPro" id="IPR003959">
    <property type="entry name" value="ATPase_AAA_core"/>
</dbReference>
<dbReference type="GO" id="GO:0016887">
    <property type="term" value="F:ATP hydrolysis activity"/>
    <property type="evidence" value="ECO:0007669"/>
    <property type="project" value="InterPro"/>
</dbReference>
<dbReference type="Gene3D" id="1.10.8.60">
    <property type="match status" value="1"/>
</dbReference>
<reference evidence="6 7" key="1">
    <citation type="submission" date="2017-08" db="EMBL/GenBank/DDBJ databases">
        <title>Infants hospitalized years apart are colonized by the same room-sourced microbial strains.</title>
        <authorList>
            <person name="Brooks B."/>
            <person name="Olm M.R."/>
            <person name="Firek B.A."/>
            <person name="Baker R."/>
            <person name="Thomas B.C."/>
            <person name="Morowitz M.J."/>
            <person name="Banfield J.F."/>
        </authorList>
    </citation>
    <scope>NUCLEOTIDE SEQUENCE [LARGE SCALE GENOMIC DNA]</scope>
    <source>
        <strain evidence="6">S2_005_003_R2_42</strain>
    </source>
</reference>
<dbReference type="Pfam" id="PF00004">
    <property type="entry name" value="AAA"/>
    <property type="match status" value="1"/>
</dbReference>
<evidence type="ECO:0000256" key="4">
    <source>
        <dbReference type="ARBA" id="ARBA00040480"/>
    </source>
</evidence>
<dbReference type="AlphaFoldDB" id="A0A2W5LYK6"/>
<proteinExistence type="inferred from homology"/>
<evidence type="ECO:0000256" key="1">
    <source>
        <dbReference type="ARBA" id="ARBA00022741"/>
    </source>
</evidence>
<dbReference type="EMBL" id="QFPO01000022">
    <property type="protein sequence ID" value="PZQ10173.1"/>
    <property type="molecule type" value="Genomic_DNA"/>
</dbReference>
<dbReference type="InterPro" id="IPR003593">
    <property type="entry name" value="AAA+_ATPase"/>
</dbReference>
<feature type="domain" description="AAA+ ATPase" evidence="5">
    <location>
        <begin position="263"/>
        <end position="396"/>
    </location>
</feature>
<dbReference type="GO" id="GO:0005524">
    <property type="term" value="F:ATP binding"/>
    <property type="evidence" value="ECO:0007669"/>
    <property type="project" value="UniProtKB-KW"/>
</dbReference>